<name>A0A0N4Z2W6_PARTI</name>
<dbReference type="WBParaSite" id="PTRK_0000124900.1">
    <property type="protein sequence ID" value="PTRK_0000124900.1"/>
    <property type="gene ID" value="PTRK_0000124900"/>
</dbReference>
<protein>
    <submittedName>
        <fullName evidence="3">Uncharacterized protein</fullName>
    </submittedName>
</protein>
<proteinExistence type="predicted"/>
<evidence type="ECO:0000256" key="1">
    <source>
        <dbReference type="SAM" id="MobiDB-lite"/>
    </source>
</evidence>
<keyword evidence="2" id="KW-1185">Reference proteome</keyword>
<sequence length="208" mass="22542">MVGVASLGGEGDEGVAEGEGRPHCFLDPGIEVERRSETVQHRTVHAGLRPAAHFVPVVARQLELGPGRHLDLGHGDEVVEPGFAGHLLQQEPAHLLHRGRLGQPGEERVRLAGAGSLERLEPGDEAVCRGGEVGEPGRGLGPGAFDELALDQHHLRIMAEVVAPGRTRRGRGEPAVVPVRQPTMKTRRVRWLGGGERGWTLWRHERLL</sequence>
<dbReference type="Proteomes" id="UP000038045">
    <property type="component" value="Unplaced"/>
</dbReference>
<dbReference type="AlphaFoldDB" id="A0A0N4Z2W6"/>
<evidence type="ECO:0000313" key="2">
    <source>
        <dbReference type="Proteomes" id="UP000038045"/>
    </source>
</evidence>
<feature type="region of interest" description="Disordered" evidence="1">
    <location>
        <begin position="1"/>
        <end position="23"/>
    </location>
</feature>
<reference evidence="3" key="1">
    <citation type="submission" date="2017-02" db="UniProtKB">
        <authorList>
            <consortium name="WormBaseParasite"/>
        </authorList>
    </citation>
    <scope>IDENTIFICATION</scope>
</reference>
<evidence type="ECO:0000313" key="3">
    <source>
        <dbReference type="WBParaSite" id="PTRK_0000124900.1"/>
    </source>
</evidence>
<accession>A0A0N4Z2W6</accession>
<organism evidence="2 3">
    <name type="scientific">Parastrongyloides trichosuri</name>
    <name type="common">Possum-specific nematode worm</name>
    <dbReference type="NCBI Taxonomy" id="131310"/>
    <lineage>
        <taxon>Eukaryota</taxon>
        <taxon>Metazoa</taxon>
        <taxon>Ecdysozoa</taxon>
        <taxon>Nematoda</taxon>
        <taxon>Chromadorea</taxon>
        <taxon>Rhabditida</taxon>
        <taxon>Tylenchina</taxon>
        <taxon>Panagrolaimomorpha</taxon>
        <taxon>Strongyloidoidea</taxon>
        <taxon>Strongyloididae</taxon>
        <taxon>Parastrongyloides</taxon>
    </lineage>
</organism>